<dbReference type="PANTHER" id="PTHR42037">
    <property type="match status" value="1"/>
</dbReference>
<gene>
    <name evidence="2" type="ORF">FIE12Z_6209</name>
</gene>
<sequence>MVGVGKPRLDKHGKILSRLFENLALFHILKRVDGPPVIAAHAPVTIQDARRRFLKNLSYICDYRKGGDTTTSMALEQTKQNCVFWIAANSAPNDKVVVFLGEVLEMLKNEPKGTETEQKALGLRLAKKCADFAAPRLKKESKLLHRAVRYCEKYLQADTAVAQKPGVKALLEWLPQFSDSTNVDTLTLCQTAYDARHDSQMATLRALSQEFSVAPSETAKAFQAVRHFIGRLAERVRNSTYLVQDTLLLGALLNSYEIRRVEVPIAAKVPPPDGHTNLNSILKRMLPANDPRLEEMQSYVARLNGPMNLEEAIKDMYAEESGQSCVHAEIQMLEEFHRNKRSFMGNDRYIACSKLACLCCKFYFRHHPGNFLEPESHQKAYLNWRPVELPDGWKNEHWLDQRKVLANLAKALGEAVEMQISSQQQPNPWQPDSVTNITASMAAFDPSESQEMVGENNSSEDSASLEHLGEGDFSDGYFSDGYVTEVSEGYEHIKRHENDDKHEYGDENSEDESDGGVGLEDWYPLMFRILKLGMKCIFTLRQQ</sequence>
<dbReference type="Pfam" id="PF14441">
    <property type="entry name" value="OTT_1508_deam"/>
    <property type="match status" value="1"/>
</dbReference>
<reference evidence="2 3" key="1">
    <citation type="journal article" date="2018" name="PLoS Pathog.">
        <title>Evolution of structural diversity of trichothecenes, a family of toxins produced by plant pathogenic and entomopathogenic fungi.</title>
        <authorList>
            <person name="Proctor R.H."/>
            <person name="McCormick S.P."/>
            <person name="Kim H.S."/>
            <person name="Cardoza R.E."/>
            <person name="Stanley A.M."/>
            <person name="Lindo L."/>
            <person name="Kelly A."/>
            <person name="Brown D.W."/>
            <person name="Lee T."/>
            <person name="Vaughan M.M."/>
            <person name="Alexander N.J."/>
            <person name="Busman M."/>
            <person name="Gutierrez S."/>
        </authorList>
    </citation>
    <scope>NUCLEOTIDE SEQUENCE [LARGE SCALE GENOMIC DNA]</scope>
    <source>
        <strain evidence="2 3">NRRL 13405</strain>
    </source>
</reference>
<dbReference type="InterPro" id="IPR027796">
    <property type="entry name" value="OTT_1508_deam-like"/>
</dbReference>
<protein>
    <submittedName>
        <fullName evidence="2">Uncharacterized protein</fullName>
    </submittedName>
</protein>
<dbReference type="PANTHER" id="PTHR42037:SF1">
    <property type="match status" value="1"/>
</dbReference>
<evidence type="ECO:0000313" key="3">
    <source>
        <dbReference type="Proteomes" id="UP000265631"/>
    </source>
</evidence>
<feature type="region of interest" description="Disordered" evidence="1">
    <location>
        <begin position="495"/>
        <end position="517"/>
    </location>
</feature>
<comment type="caution">
    <text evidence="2">The sequence shown here is derived from an EMBL/GenBank/DDBJ whole genome shotgun (WGS) entry which is preliminary data.</text>
</comment>
<feature type="compositionally biased region" description="Polar residues" evidence="1">
    <location>
        <begin position="447"/>
        <end position="462"/>
    </location>
</feature>
<dbReference type="EMBL" id="PXXK01000175">
    <property type="protein sequence ID" value="RFN49513.1"/>
    <property type="molecule type" value="Genomic_DNA"/>
</dbReference>
<proteinExistence type="predicted"/>
<dbReference type="Proteomes" id="UP000265631">
    <property type="component" value="Unassembled WGS sequence"/>
</dbReference>
<evidence type="ECO:0000256" key="1">
    <source>
        <dbReference type="SAM" id="MobiDB-lite"/>
    </source>
</evidence>
<feature type="region of interest" description="Disordered" evidence="1">
    <location>
        <begin position="446"/>
        <end position="470"/>
    </location>
</feature>
<feature type="compositionally biased region" description="Basic and acidic residues" evidence="1">
    <location>
        <begin position="495"/>
        <end position="505"/>
    </location>
</feature>
<keyword evidence="3" id="KW-1185">Reference proteome</keyword>
<dbReference type="AlphaFoldDB" id="A0A395MQ16"/>
<organism evidence="2 3">
    <name type="scientific">Fusarium flagelliforme</name>
    <dbReference type="NCBI Taxonomy" id="2675880"/>
    <lineage>
        <taxon>Eukaryota</taxon>
        <taxon>Fungi</taxon>
        <taxon>Dikarya</taxon>
        <taxon>Ascomycota</taxon>
        <taxon>Pezizomycotina</taxon>
        <taxon>Sordariomycetes</taxon>
        <taxon>Hypocreomycetidae</taxon>
        <taxon>Hypocreales</taxon>
        <taxon>Nectriaceae</taxon>
        <taxon>Fusarium</taxon>
        <taxon>Fusarium incarnatum-equiseti species complex</taxon>
    </lineage>
</organism>
<dbReference type="STRING" id="2594813.A0A395MQ16"/>
<evidence type="ECO:0000313" key="2">
    <source>
        <dbReference type="EMBL" id="RFN49513.1"/>
    </source>
</evidence>
<name>A0A395MQ16_9HYPO</name>
<accession>A0A395MQ16</accession>